<dbReference type="CDD" id="cd02440">
    <property type="entry name" value="AdoMet_MTases"/>
    <property type="match status" value="1"/>
</dbReference>
<gene>
    <name evidence="2" type="ORF">BDV98DRAFT_567896</name>
</gene>
<keyword evidence="2" id="KW-0808">Transferase</keyword>
<proteinExistence type="predicted"/>
<sequence length="291" mass="31620">MITAPSNISSSDAEGRDASGWSASQYNTIAPFVYSSAYTSAILRLLNAQPGEKILDFGCGSGEVTLDLAKIVGSTDGGLVVGVDASESMIAKAKTNGIQYAFVADIQDQPFPSGANIDDQGQSTSLSDVKFDTVFSNATLHWCKRDPAGVLRSARSVLKSGGRFVVEMGGYMNNVGVRSALHRVLRSRGFDAVKLDPWYFPSIQTYTKLLESASFKVEHISLTPRLTPLPGRLYDWLQLFARKTFLQDITDDDEARSILEEVANICAVDCKDEAGNWSVMYVRLRVVGIAP</sequence>
<protein>
    <submittedName>
        <fullName evidence="2">S-adenosyl-L-methionine-dependent methyltransferase</fullName>
    </submittedName>
</protein>
<feature type="domain" description="Methyltransferase" evidence="1">
    <location>
        <begin position="50"/>
        <end position="167"/>
    </location>
</feature>
<dbReference type="GO" id="GO:0032259">
    <property type="term" value="P:methylation"/>
    <property type="evidence" value="ECO:0007669"/>
    <property type="project" value="UniProtKB-KW"/>
</dbReference>
<organism evidence="2 3">
    <name type="scientific">Pterulicium gracile</name>
    <dbReference type="NCBI Taxonomy" id="1884261"/>
    <lineage>
        <taxon>Eukaryota</taxon>
        <taxon>Fungi</taxon>
        <taxon>Dikarya</taxon>
        <taxon>Basidiomycota</taxon>
        <taxon>Agaricomycotina</taxon>
        <taxon>Agaricomycetes</taxon>
        <taxon>Agaricomycetidae</taxon>
        <taxon>Agaricales</taxon>
        <taxon>Pleurotineae</taxon>
        <taxon>Pterulaceae</taxon>
        <taxon>Pterulicium</taxon>
    </lineage>
</organism>
<evidence type="ECO:0000313" key="2">
    <source>
        <dbReference type="EMBL" id="TFL01318.1"/>
    </source>
</evidence>
<keyword evidence="2" id="KW-0489">Methyltransferase</keyword>
<dbReference type="PANTHER" id="PTHR43861:SF1">
    <property type="entry name" value="TRANS-ACONITATE 2-METHYLTRANSFERASE"/>
    <property type="match status" value="1"/>
</dbReference>
<keyword evidence="3" id="KW-1185">Reference proteome</keyword>
<dbReference type="EMBL" id="ML178825">
    <property type="protein sequence ID" value="TFL01318.1"/>
    <property type="molecule type" value="Genomic_DNA"/>
</dbReference>
<reference evidence="2 3" key="1">
    <citation type="journal article" date="2019" name="Nat. Ecol. Evol.">
        <title>Megaphylogeny resolves global patterns of mushroom evolution.</title>
        <authorList>
            <person name="Varga T."/>
            <person name="Krizsan K."/>
            <person name="Foldi C."/>
            <person name="Dima B."/>
            <person name="Sanchez-Garcia M."/>
            <person name="Sanchez-Ramirez S."/>
            <person name="Szollosi G.J."/>
            <person name="Szarkandi J.G."/>
            <person name="Papp V."/>
            <person name="Albert L."/>
            <person name="Andreopoulos W."/>
            <person name="Angelini C."/>
            <person name="Antonin V."/>
            <person name="Barry K.W."/>
            <person name="Bougher N.L."/>
            <person name="Buchanan P."/>
            <person name="Buyck B."/>
            <person name="Bense V."/>
            <person name="Catcheside P."/>
            <person name="Chovatia M."/>
            <person name="Cooper J."/>
            <person name="Damon W."/>
            <person name="Desjardin D."/>
            <person name="Finy P."/>
            <person name="Geml J."/>
            <person name="Haridas S."/>
            <person name="Hughes K."/>
            <person name="Justo A."/>
            <person name="Karasinski D."/>
            <person name="Kautmanova I."/>
            <person name="Kiss B."/>
            <person name="Kocsube S."/>
            <person name="Kotiranta H."/>
            <person name="LaButti K.M."/>
            <person name="Lechner B.E."/>
            <person name="Liimatainen K."/>
            <person name="Lipzen A."/>
            <person name="Lukacs Z."/>
            <person name="Mihaltcheva S."/>
            <person name="Morgado L.N."/>
            <person name="Niskanen T."/>
            <person name="Noordeloos M.E."/>
            <person name="Ohm R.A."/>
            <person name="Ortiz-Santana B."/>
            <person name="Ovrebo C."/>
            <person name="Racz N."/>
            <person name="Riley R."/>
            <person name="Savchenko A."/>
            <person name="Shiryaev A."/>
            <person name="Soop K."/>
            <person name="Spirin V."/>
            <person name="Szebenyi C."/>
            <person name="Tomsovsky M."/>
            <person name="Tulloss R.E."/>
            <person name="Uehling J."/>
            <person name="Grigoriev I.V."/>
            <person name="Vagvolgyi C."/>
            <person name="Papp T."/>
            <person name="Martin F.M."/>
            <person name="Miettinen O."/>
            <person name="Hibbett D.S."/>
            <person name="Nagy L.G."/>
        </authorList>
    </citation>
    <scope>NUCLEOTIDE SEQUENCE [LARGE SCALE GENOMIC DNA]</scope>
    <source>
        <strain evidence="2 3">CBS 309.79</strain>
    </source>
</reference>
<evidence type="ECO:0000313" key="3">
    <source>
        <dbReference type="Proteomes" id="UP000305067"/>
    </source>
</evidence>
<dbReference type="STRING" id="1884261.A0A5C3QJ24"/>
<dbReference type="Gene3D" id="3.40.50.150">
    <property type="entry name" value="Vaccinia Virus protein VP39"/>
    <property type="match status" value="1"/>
</dbReference>
<dbReference type="InterPro" id="IPR029063">
    <property type="entry name" value="SAM-dependent_MTases_sf"/>
</dbReference>
<dbReference type="Pfam" id="PF13847">
    <property type="entry name" value="Methyltransf_31"/>
    <property type="match status" value="1"/>
</dbReference>
<accession>A0A5C3QJ24</accession>
<evidence type="ECO:0000259" key="1">
    <source>
        <dbReference type="Pfam" id="PF13847"/>
    </source>
</evidence>
<dbReference type="Proteomes" id="UP000305067">
    <property type="component" value="Unassembled WGS sequence"/>
</dbReference>
<dbReference type="PANTHER" id="PTHR43861">
    <property type="entry name" value="TRANS-ACONITATE 2-METHYLTRANSFERASE-RELATED"/>
    <property type="match status" value="1"/>
</dbReference>
<dbReference type="InterPro" id="IPR025714">
    <property type="entry name" value="Methyltranfer_dom"/>
</dbReference>
<dbReference type="SUPFAM" id="SSF53335">
    <property type="entry name" value="S-adenosyl-L-methionine-dependent methyltransferases"/>
    <property type="match status" value="1"/>
</dbReference>
<dbReference type="OrthoDB" id="10017101at2759"/>
<name>A0A5C3QJ24_9AGAR</name>
<dbReference type="GO" id="GO:0008168">
    <property type="term" value="F:methyltransferase activity"/>
    <property type="evidence" value="ECO:0007669"/>
    <property type="project" value="UniProtKB-KW"/>
</dbReference>
<dbReference type="AlphaFoldDB" id="A0A5C3QJ24"/>